<proteinExistence type="predicted"/>
<dbReference type="Proteomes" id="UP000017800">
    <property type="component" value="Unassembled WGS sequence"/>
</dbReference>
<evidence type="ECO:0000313" key="2">
    <source>
        <dbReference type="Proteomes" id="UP000017800"/>
    </source>
</evidence>
<sequence>MDVTLDDGAIFDVEVSEKGSVRNSSTPYPVNEYHVEIPKSSISSKERIELGNGNYDVKSKLK</sequence>
<dbReference type="RefSeq" id="WP_023404189.1">
    <property type="nucleotide sequence ID" value="NZ_BAUJ01000028.1"/>
</dbReference>
<name>V5FDU7_9VIBR</name>
<accession>V5FDU7</accession>
<reference evidence="1 2" key="1">
    <citation type="submission" date="2013-10" db="EMBL/GenBank/DDBJ databases">
        <authorList>
            <person name="Ichikawa N."/>
            <person name="Kimura A."/>
            <person name="Ohji S."/>
            <person name="Hosoyama A."/>
            <person name="Fujita N."/>
        </authorList>
    </citation>
    <scope>NUCLEOTIDE SEQUENCE [LARGE SCALE GENOMIC DNA]</scope>
    <source>
        <strain evidence="1 2">NBRC 102217</strain>
    </source>
</reference>
<dbReference type="EMBL" id="BAUJ01000028">
    <property type="protein sequence ID" value="GAD89828.1"/>
    <property type="molecule type" value="Genomic_DNA"/>
</dbReference>
<organism evidence="1 2">
    <name type="scientific">Vibrio halioticoli NBRC 102217</name>
    <dbReference type="NCBI Taxonomy" id="1219072"/>
    <lineage>
        <taxon>Bacteria</taxon>
        <taxon>Pseudomonadati</taxon>
        <taxon>Pseudomonadota</taxon>
        <taxon>Gammaproteobacteria</taxon>
        <taxon>Vibrionales</taxon>
        <taxon>Vibrionaceae</taxon>
        <taxon>Vibrio</taxon>
    </lineage>
</organism>
<dbReference type="OrthoDB" id="3034429at2"/>
<evidence type="ECO:0000313" key="1">
    <source>
        <dbReference type="EMBL" id="GAD89828.1"/>
    </source>
</evidence>
<gene>
    <name evidence="1" type="ORF">VHA01S_028_00270</name>
</gene>
<comment type="caution">
    <text evidence="1">The sequence shown here is derived from an EMBL/GenBank/DDBJ whole genome shotgun (WGS) entry which is preliminary data.</text>
</comment>
<dbReference type="AlphaFoldDB" id="V5FDU7"/>
<protein>
    <submittedName>
        <fullName evidence="1">Uncharacterized protein</fullName>
    </submittedName>
</protein>
<keyword evidence="2" id="KW-1185">Reference proteome</keyword>
<reference evidence="1 2" key="2">
    <citation type="submission" date="2013-11" db="EMBL/GenBank/DDBJ databases">
        <title>Whole genome shotgun sequence of Vibrio halioticoli NBRC 102217.</title>
        <authorList>
            <person name="Isaki S."/>
            <person name="Kimura A."/>
            <person name="Ohji S."/>
            <person name="Hosoyama A."/>
            <person name="Fujita N."/>
            <person name="Hashimoto M."/>
            <person name="Hosoyama Y."/>
            <person name="Yamazoe A."/>
        </authorList>
    </citation>
    <scope>NUCLEOTIDE SEQUENCE [LARGE SCALE GENOMIC DNA]</scope>
    <source>
        <strain evidence="1 2">NBRC 102217</strain>
    </source>
</reference>